<feature type="domain" description="DUF6688" evidence="2">
    <location>
        <begin position="7"/>
        <end position="242"/>
    </location>
</feature>
<gene>
    <name evidence="4" type="ORF">QTN47_09870</name>
</gene>
<feature type="transmembrane region" description="Helical" evidence="1">
    <location>
        <begin position="81"/>
        <end position="100"/>
    </location>
</feature>
<proteinExistence type="predicted"/>
<dbReference type="Pfam" id="PF23543">
    <property type="entry name" value="DUF6688_C"/>
    <property type="match status" value="1"/>
</dbReference>
<feature type="domain" description="DUF6688" evidence="3">
    <location>
        <begin position="248"/>
        <end position="358"/>
    </location>
</feature>
<keyword evidence="1" id="KW-1133">Transmembrane helix</keyword>
<dbReference type="Proteomes" id="UP001560573">
    <property type="component" value="Unassembled WGS sequence"/>
</dbReference>
<dbReference type="InterPro" id="IPR056491">
    <property type="entry name" value="DUF6688_C"/>
</dbReference>
<evidence type="ECO:0000313" key="4">
    <source>
        <dbReference type="EMBL" id="MEX6687801.1"/>
    </source>
</evidence>
<sequence>MLIGALSVSVFCIILLYIGYRIFKLVRPTQTPGTIICEYTFAVGHLISLLLFMAEMDYHRANFTKQIDIVYEGYTPFAWEHFPTLLVFYILAFVSQMLLWLKYDRLSPLIKVIALCFLLTGIFLNIFVLVQVSHNAEDTTAGCLFIPLPLINALMSLTIAIRTIKKESSLSNVRTFKNDYYNTLNQFMVKASLQPIWVLVLTGPLCIIVICIITVFGQDTHAIAKVFTETTTWHFSQKTHPPFLDHQGHYLCTVAACGSPQLVKPLRLGKRHGNEIIVNRQLQIANAFEELIQDHFPAFHKIIRTLYDRYGYPLSKNITTPFRSNLTYLLMKPLEYLFLLVLYTCCISPEKKISKQYL</sequence>
<protein>
    <submittedName>
        <fullName evidence="4">Uncharacterized protein</fullName>
    </submittedName>
</protein>
<evidence type="ECO:0000259" key="3">
    <source>
        <dbReference type="Pfam" id="PF23543"/>
    </source>
</evidence>
<comment type="caution">
    <text evidence="4">The sequence shown here is derived from an EMBL/GenBank/DDBJ whole genome shotgun (WGS) entry which is preliminary data.</text>
</comment>
<keyword evidence="1" id="KW-0812">Transmembrane</keyword>
<dbReference type="EMBL" id="JAULBC010000002">
    <property type="protein sequence ID" value="MEX6687801.1"/>
    <property type="molecule type" value="Genomic_DNA"/>
</dbReference>
<feature type="transmembrane region" description="Helical" evidence="1">
    <location>
        <begin position="6"/>
        <end position="23"/>
    </location>
</feature>
<evidence type="ECO:0000259" key="2">
    <source>
        <dbReference type="Pfam" id="PF20394"/>
    </source>
</evidence>
<keyword evidence="5" id="KW-1185">Reference proteome</keyword>
<organism evidence="4 5">
    <name type="scientific">Danxiaibacter flavus</name>
    <dbReference type="NCBI Taxonomy" id="3049108"/>
    <lineage>
        <taxon>Bacteria</taxon>
        <taxon>Pseudomonadati</taxon>
        <taxon>Bacteroidota</taxon>
        <taxon>Chitinophagia</taxon>
        <taxon>Chitinophagales</taxon>
        <taxon>Chitinophagaceae</taxon>
        <taxon>Danxiaibacter</taxon>
    </lineage>
</organism>
<reference evidence="4 5" key="1">
    <citation type="submission" date="2023-07" db="EMBL/GenBank/DDBJ databases">
        <authorList>
            <person name="Lian W.-H."/>
        </authorList>
    </citation>
    <scope>NUCLEOTIDE SEQUENCE [LARGE SCALE GENOMIC DNA]</scope>
    <source>
        <strain evidence="4 5">SYSU DXS3180</strain>
    </source>
</reference>
<name>A0ABV3ZD46_9BACT</name>
<feature type="transmembrane region" description="Helical" evidence="1">
    <location>
        <begin position="112"/>
        <end position="132"/>
    </location>
</feature>
<accession>A0ABV3ZD46</accession>
<keyword evidence="1" id="KW-0472">Membrane</keyword>
<evidence type="ECO:0000256" key="1">
    <source>
        <dbReference type="SAM" id="Phobius"/>
    </source>
</evidence>
<evidence type="ECO:0000313" key="5">
    <source>
        <dbReference type="Proteomes" id="UP001560573"/>
    </source>
</evidence>
<dbReference type="InterPro" id="IPR046510">
    <property type="entry name" value="DUF6688_N"/>
</dbReference>
<dbReference type="Pfam" id="PF20394">
    <property type="entry name" value="DUF6688"/>
    <property type="match status" value="1"/>
</dbReference>
<feature type="transmembrane region" description="Helical" evidence="1">
    <location>
        <begin position="144"/>
        <end position="164"/>
    </location>
</feature>
<feature type="transmembrane region" description="Helical" evidence="1">
    <location>
        <begin position="196"/>
        <end position="217"/>
    </location>
</feature>
<dbReference type="RefSeq" id="WP_369329205.1">
    <property type="nucleotide sequence ID" value="NZ_JAULBC010000002.1"/>
</dbReference>
<feature type="transmembrane region" description="Helical" evidence="1">
    <location>
        <begin position="35"/>
        <end position="54"/>
    </location>
</feature>